<protein>
    <submittedName>
        <fullName evidence="3">Nickel-dependent lactate racemase</fullName>
    </submittedName>
</protein>
<gene>
    <name evidence="3" type="primary">larA</name>
    <name evidence="3" type="ORF">H6A01_03130</name>
</gene>
<dbReference type="Pfam" id="PF09861">
    <property type="entry name" value="Lar_N"/>
    <property type="match status" value="1"/>
</dbReference>
<dbReference type="NCBIfam" id="NF033504">
    <property type="entry name" value="Ni_dep_LarA"/>
    <property type="match status" value="1"/>
</dbReference>
<name>A0ABS2GG59_9FIRM</name>
<proteinExistence type="predicted"/>
<dbReference type="InterPro" id="IPR048068">
    <property type="entry name" value="LarA-like"/>
</dbReference>
<dbReference type="InterPro" id="IPR043166">
    <property type="entry name" value="LarA-like_C"/>
</dbReference>
<organism evidence="3 4">
    <name type="scientific">Veillonella magna</name>
    <dbReference type="NCBI Taxonomy" id="464322"/>
    <lineage>
        <taxon>Bacteria</taxon>
        <taxon>Bacillati</taxon>
        <taxon>Bacillota</taxon>
        <taxon>Negativicutes</taxon>
        <taxon>Veillonellales</taxon>
        <taxon>Veillonellaceae</taxon>
        <taxon>Veillonella</taxon>
    </lineage>
</organism>
<dbReference type="InterPro" id="IPR018657">
    <property type="entry name" value="LarA-like_N"/>
</dbReference>
<evidence type="ECO:0000259" key="1">
    <source>
        <dbReference type="Pfam" id="PF09861"/>
    </source>
</evidence>
<dbReference type="Gene3D" id="3.40.50.11440">
    <property type="match status" value="1"/>
</dbReference>
<dbReference type="PANTHER" id="PTHR33171">
    <property type="entry name" value="LAR_N DOMAIN-CONTAINING PROTEIN"/>
    <property type="match status" value="1"/>
</dbReference>
<accession>A0ABS2GG59</accession>
<reference evidence="3 4" key="1">
    <citation type="journal article" date="2021" name="Sci. Rep.">
        <title>The distribution of antibiotic resistance genes in chicken gut microbiota commensals.</title>
        <authorList>
            <person name="Juricova H."/>
            <person name="Matiasovicova J."/>
            <person name="Kubasova T."/>
            <person name="Cejkova D."/>
            <person name="Rychlik I."/>
        </authorList>
    </citation>
    <scope>NUCLEOTIDE SEQUENCE [LARGE SCALE GENOMIC DNA]</scope>
    <source>
        <strain evidence="3 4">An537</strain>
    </source>
</reference>
<dbReference type="Proteomes" id="UP000707138">
    <property type="component" value="Unassembled WGS sequence"/>
</dbReference>
<dbReference type="EMBL" id="JACJLA010000004">
    <property type="protein sequence ID" value="MBM6912325.1"/>
    <property type="molecule type" value="Genomic_DNA"/>
</dbReference>
<dbReference type="PANTHER" id="PTHR33171:SF17">
    <property type="entry name" value="LARA-LIKE N-TERMINAL DOMAIN-CONTAINING PROTEIN"/>
    <property type="match status" value="1"/>
</dbReference>
<dbReference type="Pfam" id="PF21113">
    <property type="entry name" value="LarA_C"/>
    <property type="match status" value="1"/>
</dbReference>
<keyword evidence="4" id="KW-1185">Reference proteome</keyword>
<dbReference type="Gene3D" id="3.90.226.30">
    <property type="match status" value="1"/>
</dbReference>
<evidence type="ECO:0000313" key="3">
    <source>
        <dbReference type="EMBL" id="MBM6912325.1"/>
    </source>
</evidence>
<feature type="domain" description="Lactate racemase C-terminal" evidence="2">
    <location>
        <begin position="283"/>
        <end position="413"/>
    </location>
</feature>
<feature type="domain" description="LarA-like N-terminal" evidence="1">
    <location>
        <begin position="8"/>
        <end position="207"/>
    </location>
</feature>
<comment type="caution">
    <text evidence="3">The sequence shown here is derived from an EMBL/GenBank/DDBJ whole genome shotgun (WGS) entry which is preliminary data.</text>
</comment>
<dbReference type="InterPro" id="IPR048520">
    <property type="entry name" value="LarA_C"/>
</dbReference>
<evidence type="ECO:0000313" key="4">
    <source>
        <dbReference type="Proteomes" id="UP000707138"/>
    </source>
</evidence>
<dbReference type="InterPro" id="IPR047926">
    <property type="entry name" value="Ni_dep_LarA"/>
</dbReference>
<sequence>MTHFKLKYGKGYVEFDLPKERVLNVVEGAPYPALDDLNAALIEALDHPVGTPALKEIVKPGESVCVVVSDITRGWIHYERFLPYLLNYLNAAGIPDKDIFLLIAYGAHRLQTEAESRLEFGDEVVDRVRIEHSSGINPESKFRHLGTTSHGVPIEINELALDADRLILTGGIIYHLMAGYGAGRKAILPGISSYQAIQKNHCLCLQDEVGGGTNPEIVSGNIAHNIMHDDQMEHGEAADADFLVNVICNADGEHCKFVTGHWAKAWEQGTQLVDEIYGVEISEKADCVVATAGGYPKDINLYQGVKTQDNAVKACKPGGVVILMMELDDISEPAEFIDWFATQNLYDREVKLRGGFTVPGFISLHLGEDFQKCKHILVTKPENKEVCDRVGIEVVTSIEEALAKAEKIIGNDTFTYNVMPLASNTMPIVKK</sequence>
<evidence type="ECO:0000259" key="2">
    <source>
        <dbReference type="Pfam" id="PF21113"/>
    </source>
</evidence>